<evidence type="ECO:0000313" key="1">
    <source>
        <dbReference type="EMBL" id="EKE29835.1"/>
    </source>
</evidence>
<accession>K2H1W1</accession>
<dbReference type="EMBL" id="AMFJ01000089">
    <property type="protein sequence ID" value="EKE29835.1"/>
    <property type="molecule type" value="Genomic_DNA"/>
</dbReference>
<sequence length="526" mass="63414">MVQEQVSETKKCKMCWISFDITSQDLEFYDKASPVIDWVKFSIPAPTLCPDCRRQRRMACRNERNLYKRNCDATGKSMISIYSPETKWIVYHQDEWWSDRWNALDYWKTMDFKRSFFAQFWELLEAVPKLSVVVMNAENSEYTNWWAWNKDSYMIFLSSNNEKCLYSRWIFDSKSLIDCSNVNKSENCYELIKSAKCYNCQYSKYLEDCNDCYFSFNLKWCRYCINCENMENQSYCVNNIQVTKDEFENALKNLDFKAEAKKFKDKYLLQSTPNLNCDNCTWHDLKNSKNIIAWEDWSDAQDCKYVGYFMDMKDSYDINFQAYETSLVYESIWFEKVNSSMWVFLSLWLSNVYYSQYCFNCSNLFWCVGLSNKEYCILNKQYSKEEYLELLPKIIEHMMMQKEWWEFFPASISPFGYNETVAMEYYPIERADAMNRIADGKTVFNWLDYESARPEVSKIIPSSKLPQNIWDVPDDILNWAIECENTKKPFRIIKQELEFYREHNLPIPTLHPDERHLWRMQKFPKI</sequence>
<name>K2H1W1_9BACT</name>
<comment type="caution">
    <text evidence="1">The sequence shown here is derived from an EMBL/GenBank/DDBJ whole genome shotgun (WGS) entry which is preliminary data.</text>
</comment>
<proteinExistence type="predicted"/>
<dbReference type="AlphaFoldDB" id="K2H1W1"/>
<protein>
    <submittedName>
        <fullName evidence="1">Uncharacterized protein</fullName>
    </submittedName>
</protein>
<gene>
    <name evidence="1" type="ORF">ACD_2C00089G0002</name>
</gene>
<organism evidence="1">
    <name type="scientific">uncultured bacterium</name>
    <name type="common">gcode 4</name>
    <dbReference type="NCBI Taxonomy" id="1234023"/>
    <lineage>
        <taxon>Bacteria</taxon>
        <taxon>environmental samples</taxon>
    </lineage>
</organism>
<reference evidence="1" key="1">
    <citation type="journal article" date="2012" name="Science">
        <title>Fermentation, hydrogen, and sulfur metabolism in multiple uncultivated bacterial phyla.</title>
        <authorList>
            <person name="Wrighton K.C."/>
            <person name="Thomas B.C."/>
            <person name="Sharon I."/>
            <person name="Miller C.S."/>
            <person name="Castelle C.J."/>
            <person name="VerBerkmoes N.C."/>
            <person name="Wilkins M.J."/>
            <person name="Hettich R.L."/>
            <person name="Lipton M.S."/>
            <person name="Williams K.H."/>
            <person name="Long P.E."/>
            <person name="Banfield J.F."/>
        </authorList>
    </citation>
    <scope>NUCLEOTIDE SEQUENCE [LARGE SCALE GENOMIC DNA]</scope>
</reference>